<sequence length="287" mass="33164">MNIINELEQALDYMEKNLLTPITHEDVAKYLYMSNYHFHRTFSLIAGISPTEYIRKRRLSLAGQEIVGSSLKIIDLSEKYCYETPESFSKAFTRFHGISPSKARKIGNNLQIYTPLRIKLSLEGGNGLEYRIEEREPFTLITKKKSFNNEVISEENNTEIPDFWKECGVNKVFNQIEKYAKHPDLYGVCAPISKESTTFDYGIGMLYAGNDIPSDLDIWHVKSTLWAVFKCIGTEPDCVAETWNKIFTEFLPTSKYTMLDDSDFELYSENLEADCFCEIWIPVKKNN</sequence>
<dbReference type="Gene3D" id="1.10.10.60">
    <property type="entry name" value="Homeodomain-like"/>
    <property type="match status" value="2"/>
</dbReference>
<dbReference type="Pfam" id="PF14526">
    <property type="entry name" value="Cass2"/>
    <property type="match status" value="1"/>
</dbReference>
<keyword evidence="2" id="KW-0238">DNA-binding</keyword>
<evidence type="ECO:0000256" key="3">
    <source>
        <dbReference type="ARBA" id="ARBA00023163"/>
    </source>
</evidence>
<dbReference type="EMBL" id="CP049887">
    <property type="protein sequence ID" value="QIL47968.1"/>
    <property type="molecule type" value="Genomic_DNA"/>
</dbReference>
<dbReference type="InterPro" id="IPR018060">
    <property type="entry name" value="HTH_AraC"/>
</dbReference>
<organism evidence="5 6">
    <name type="scientific">Vagococcus hydrophili</name>
    <dbReference type="NCBI Taxonomy" id="2714947"/>
    <lineage>
        <taxon>Bacteria</taxon>
        <taxon>Bacillati</taxon>
        <taxon>Bacillota</taxon>
        <taxon>Bacilli</taxon>
        <taxon>Lactobacillales</taxon>
        <taxon>Enterococcaceae</taxon>
        <taxon>Vagococcus</taxon>
    </lineage>
</organism>
<dbReference type="AlphaFoldDB" id="A0A6G8ASB3"/>
<dbReference type="RefSeq" id="WP_166034133.1">
    <property type="nucleotide sequence ID" value="NZ_CP049887.1"/>
</dbReference>
<keyword evidence="3" id="KW-0804">Transcription</keyword>
<evidence type="ECO:0000256" key="1">
    <source>
        <dbReference type="ARBA" id="ARBA00023015"/>
    </source>
</evidence>
<dbReference type="GO" id="GO:0043565">
    <property type="term" value="F:sequence-specific DNA binding"/>
    <property type="evidence" value="ECO:0007669"/>
    <property type="project" value="InterPro"/>
</dbReference>
<dbReference type="KEGG" id="vhy:G7082_05180"/>
<evidence type="ECO:0000313" key="6">
    <source>
        <dbReference type="Proteomes" id="UP000501747"/>
    </source>
</evidence>
<proteinExistence type="predicted"/>
<dbReference type="SUPFAM" id="SSF55136">
    <property type="entry name" value="Probable bacterial effector-binding domain"/>
    <property type="match status" value="1"/>
</dbReference>
<evidence type="ECO:0000256" key="2">
    <source>
        <dbReference type="ARBA" id="ARBA00023125"/>
    </source>
</evidence>
<dbReference type="GO" id="GO:0003700">
    <property type="term" value="F:DNA-binding transcription factor activity"/>
    <property type="evidence" value="ECO:0007669"/>
    <property type="project" value="InterPro"/>
</dbReference>
<dbReference type="Gene3D" id="3.20.80.10">
    <property type="entry name" value="Regulatory factor, effector binding domain"/>
    <property type="match status" value="1"/>
</dbReference>
<reference evidence="5 6" key="1">
    <citation type="submission" date="2020-03" db="EMBL/GenBank/DDBJ databases">
        <title>Vagococcus sp. nov., isolated from beetles.</title>
        <authorList>
            <person name="Hyun D.-W."/>
            <person name="Bae J.-W."/>
        </authorList>
    </citation>
    <scope>NUCLEOTIDE SEQUENCE [LARGE SCALE GENOMIC DNA]</scope>
    <source>
        <strain evidence="5 6">HDW17B</strain>
    </source>
</reference>
<protein>
    <submittedName>
        <fullName evidence="5">AraC family transcriptional regulator</fullName>
    </submittedName>
</protein>
<keyword evidence="1" id="KW-0805">Transcription regulation</keyword>
<dbReference type="InterPro" id="IPR009057">
    <property type="entry name" value="Homeodomain-like_sf"/>
</dbReference>
<dbReference type="InterPro" id="IPR050959">
    <property type="entry name" value="MarA-like"/>
</dbReference>
<dbReference type="PROSITE" id="PS01124">
    <property type="entry name" value="HTH_ARAC_FAMILY_2"/>
    <property type="match status" value="1"/>
</dbReference>
<evidence type="ECO:0000313" key="5">
    <source>
        <dbReference type="EMBL" id="QIL47968.1"/>
    </source>
</evidence>
<dbReference type="SMART" id="SM00871">
    <property type="entry name" value="AraC_E_bind"/>
    <property type="match status" value="1"/>
</dbReference>
<dbReference type="SUPFAM" id="SSF46689">
    <property type="entry name" value="Homeodomain-like"/>
    <property type="match status" value="2"/>
</dbReference>
<dbReference type="PANTHER" id="PTHR47504:SF5">
    <property type="entry name" value="RIGHT ORIGIN-BINDING PROTEIN"/>
    <property type="match status" value="1"/>
</dbReference>
<name>A0A6G8ASB3_9ENTE</name>
<keyword evidence="6" id="KW-1185">Reference proteome</keyword>
<dbReference type="PANTHER" id="PTHR47504">
    <property type="entry name" value="RIGHT ORIGIN-BINDING PROTEIN"/>
    <property type="match status" value="1"/>
</dbReference>
<dbReference type="Proteomes" id="UP000501747">
    <property type="component" value="Chromosome"/>
</dbReference>
<dbReference type="Pfam" id="PF12833">
    <property type="entry name" value="HTH_18"/>
    <property type="match status" value="1"/>
</dbReference>
<accession>A0A6G8ASB3</accession>
<dbReference type="InterPro" id="IPR010499">
    <property type="entry name" value="AraC_E-bd"/>
</dbReference>
<feature type="domain" description="HTH araC/xylS-type" evidence="4">
    <location>
        <begin position="8"/>
        <end position="106"/>
    </location>
</feature>
<dbReference type="SMART" id="SM00342">
    <property type="entry name" value="HTH_ARAC"/>
    <property type="match status" value="1"/>
</dbReference>
<dbReference type="InterPro" id="IPR011256">
    <property type="entry name" value="Reg_factor_effector_dom_sf"/>
</dbReference>
<gene>
    <name evidence="5" type="ORF">G7082_05180</name>
</gene>
<evidence type="ECO:0000259" key="4">
    <source>
        <dbReference type="PROSITE" id="PS01124"/>
    </source>
</evidence>
<dbReference type="InterPro" id="IPR029441">
    <property type="entry name" value="Cass2"/>
</dbReference>